<dbReference type="InterPro" id="IPR034103">
    <property type="entry name" value="Lsm8"/>
</dbReference>
<keyword evidence="6 7" id="KW-0687">Ribonucleoprotein</keyword>
<evidence type="ECO:0000256" key="5">
    <source>
        <dbReference type="ARBA" id="ARBA00023242"/>
    </source>
</evidence>
<evidence type="ECO:0000256" key="3">
    <source>
        <dbReference type="ARBA" id="ARBA00022884"/>
    </source>
</evidence>
<comment type="similarity">
    <text evidence="7">Belongs to the snRNP Sm proteins family.</text>
</comment>
<proteinExistence type="inferred from homology"/>
<keyword evidence="10" id="KW-1185">Reference proteome</keyword>
<dbReference type="Pfam" id="PF01423">
    <property type="entry name" value="LSM"/>
    <property type="match status" value="1"/>
</dbReference>
<dbReference type="InterPro" id="IPR010920">
    <property type="entry name" value="LSM_dom_sf"/>
</dbReference>
<evidence type="ECO:0000256" key="7">
    <source>
        <dbReference type="RuleBase" id="RU365048"/>
    </source>
</evidence>
<keyword evidence="4 7" id="KW-0508">mRNA splicing</keyword>
<dbReference type="Gene3D" id="2.30.30.100">
    <property type="match status" value="1"/>
</dbReference>
<dbReference type="InterPro" id="IPR044642">
    <property type="entry name" value="PTHR15588"/>
</dbReference>
<reference evidence="9 10" key="1">
    <citation type="journal article" date="2020" name="Elife">
        <title>Loss of centromere function drives karyotype evolution in closely related Malassezia species.</title>
        <authorList>
            <person name="Sankaranarayanan S.R."/>
            <person name="Ianiri G."/>
            <person name="Coelho M.A."/>
            <person name="Reza M.H."/>
            <person name="Thimmappa B.C."/>
            <person name="Ganguly P."/>
            <person name="Vadnala R.N."/>
            <person name="Sun S."/>
            <person name="Siddharthan R."/>
            <person name="Tellgren-Roth C."/>
            <person name="Dawson T.L."/>
            <person name="Heitman J."/>
            <person name="Sanyal K."/>
        </authorList>
    </citation>
    <scope>NUCLEOTIDE SEQUENCE [LARGE SCALE GENOMIC DNA]</scope>
    <source>
        <strain evidence="9">CBS14141</strain>
    </source>
</reference>
<name>A0ABY8EUE0_MALFU</name>
<keyword evidence="5 7" id="KW-0539">Nucleus</keyword>
<dbReference type="InterPro" id="IPR001163">
    <property type="entry name" value="Sm_dom_euk/arc"/>
</dbReference>
<keyword evidence="2 7" id="KW-0747">Spliceosome</keyword>
<evidence type="ECO:0000256" key="6">
    <source>
        <dbReference type="ARBA" id="ARBA00023274"/>
    </source>
</evidence>
<dbReference type="SMART" id="SM00651">
    <property type="entry name" value="Sm"/>
    <property type="match status" value="1"/>
</dbReference>
<dbReference type="Proteomes" id="UP000818624">
    <property type="component" value="Chromosome 4"/>
</dbReference>
<keyword evidence="7" id="KW-0507">mRNA processing</keyword>
<dbReference type="CDD" id="cd01727">
    <property type="entry name" value="LSm8"/>
    <property type="match status" value="1"/>
</dbReference>
<feature type="domain" description="Sm" evidence="8">
    <location>
        <begin position="2"/>
        <end position="71"/>
    </location>
</feature>
<dbReference type="PANTHER" id="PTHR15588:SF9">
    <property type="entry name" value="U6 SNRNA-ASSOCIATED SM-LIKE PROTEIN LSM8"/>
    <property type="match status" value="1"/>
</dbReference>
<evidence type="ECO:0000313" key="9">
    <source>
        <dbReference type="EMBL" id="WFD49222.1"/>
    </source>
</evidence>
<comment type="function">
    <text evidence="7">Plays role in pre-mRNA splicing as component of the U4/U6-U5 tri-snRNP complex that is involved in spliceosome assembly, and as component of the precatalytic spliceosome (spliceosome B complex). The heptameric LSM2-8 complex binds specifically to the 3'-terminal U-tract of U6 snRNA.</text>
</comment>
<dbReference type="PANTHER" id="PTHR15588">
    <property type="entry name" value="LSM1"/>
    <property type="match status" value="1"/>
</dbReference>
<accession>A0ABY8EUE0</accession>
<comment type="subunit">
    <text evidence="7">LSm subunits form a heteromer with a doughnut shape.</text>
</comment>
<gene>
    <name evidence="9" type="primary">lsm8</name>
    <name evidence="7" type="synonym">LSM8</name>
    <name evidence="9" type="ORF">GLX27_003902</name>
</gene>
<evidence type="ECO:0000256" key="1">
    <source>
        <dbReference type="ARBA" id="ARBA00004123"/>
    </source>
</evidence>
<keyword evidence="3 7" id="KW-0694">RNA-binding</keyword>
<comment type="subcellular location">
    <subcellularLocation>
        <location evidence="1 7">Nucleus</location>
    </subcellularLocation>
</comment>
<dbReference type="EMBL" id="CP046237">
    <property type="protein sequence ID" value="WFD49222.1"/>
    <property type="molecule type" value="Genomic_DNA"/>
</dbReference>
<evidence type="ECO:0000256" key="4">
    <source>
        <dbReference type="ARBA" id="ARBA00023187"/>
    </source>
</evidence>
<evidence type="ECO:0000313" key="10">
    <source>
        <dbReference type="Proteomes" id="UP000818624"/>
    </source>
</evidence>
<organism evidence="9 10">
    <name type="scientific">Malassezia furfur</name>
    <name type="common">Pityriasis versicolor infection agent</name>
    <name type="synonym">Pityrosporum furfur</name>
    <dbReference type="NCBI Taxonomy" id="55194"/>
    <lineage>
        <taxon>Eukaryota</taxon>
        <taxon>Fungi</taxon>
        <taxon>Dikarya</taxon>
        <taxon>Basidiomycota</taxon>
        <taxon>Ustilaginomycotina</taxon>
        <taxon>Malasseziomycetes</taxon>
        <taxon>Malasseziales</taxon>
        <taxon>Malasseziaceae</taxon>
        <taxon>Malassezia</taxon>
    </lineage>
</organism>
<evidence type="ECO:0000259" key="8">
    <source>
        <dbReference type="SMART" id="SM00651"/>
    </source>
</evidence>
<sequence>MSSLQGYMEQRVLLVTQDGRVLLGTLRGYDALGSLVLSHCIERIFSSDAGVEEVPLGVYVLRGDSMYVPIADSHSSLVGDVDVERDRKIDWSSLHAEPIPITKHL</sequence>
<protein>
    <recommendedName>
        <fullName evidence="7">LSM2-LSM8 complex subunit LSM8</fullName>
    </recommendedName>
</protein>
<dbReference type="SUPFAM" id="SSF50182">
    <property type="entry name" value="Sm-like ribonucleoproteins"/>
    <property type="match status" value="1"/>
</dbReference>
<evidence type="ECO:0000256" key="2">
    <source>
        <dbReference type="ARBA" id="ARBA00022728"/>
    </source>
</evidence>